<dbReference type="PANTHER" id="PTHR40943:SF1">
    <property type="entry name" value="CYTOPLASMIC PROTEIN"/>
    <property type="match status" value="1"/>
</dbReference>
<keyword evidence="4" id="KW-1185">Reference proteome</keyword>
<dbReference type="InterPro" id="IPR008579">
    <property type="entry name" value="UGlyAH_Cupin_dom"/>
</dbReference>
<dbReference type="PANTHER" id="PTHR40943">
    <property type="entry name" value="CYTOPLASMIC PROTEIN-RELATED"/>
    <property type="match status" value="1"/>
</dbReference>
<dbReference type="RefSeq" id="WP_286658513.1">
    <property type="nucleotide sequence ID" value="NZ_JASZYV010000001.1"/>
</dbReference>
<comment type="caution">
    <text evidence="3">The sequence shown here is derived from an EMBL/GenBank/DDBJ whole genome shotgun (WGS) entry which is preliminary data.</text>
</comment>
<dbReference type="PROSITE" id="PS51257">
    <property type="entry name" value="PROKAR_LIPOPROTEIN"/>
    <property type="match status" value="1"/>
</dbReference>
<accession>A0ABT7N653</accession>
<evidence type="ECO:0000256" key="1">
    <source>
        <dbReference type="SAM" id="Phobius"/>
    </source>
</evidence>
<dbReference type="EMBL" id="JASZYV010000001">
    <property type="protein sequence ID" value="MDM0043401.1"/>
    <property type="molecule type" value="Genomic_DNA"/>
</dbReference>
<protein>
    <submittedName>
        <fullName evidence="3">Cupin domain-containing protein</fullName>
    </submittedName>
</protein>
<feature type="transmembrane region" description="Helical" evidence="1">
    <location>
        <begin position="7"/>
        <end position="30"/>
    </location>
</feature>
<dbReference type="SUPFAM" id="SSF51182">
    <property type="entry name" value="RmlC-like cupins"/>
    <property type="match status" value="1"/>
</dbReference>
<dbReference type="Proteomes" id="UP001174908">
    <property type="component" value="Unassembled WGS sequence"/>
</dbReference>
<gene>
    <name evidence="3" type="ORF">QTH91_02810</name>
</gene>
<reference evidence="3" key="1">
    <citation type="submission" date="2023-06" db="EMBL/GenBank/DDBJ databases">
        <authorList>
            <person name="Jiang Y."/>
            <person name="Liu Q."/>
        </authorList>
    </citation>
    <scope>NUCLEOTIDE SEQUENCE</scope>
    <source>
        <strain evidence="3">CGMCC 1.12089</strain>
    </source>
</reference>
<proteinExistence type="predicted"/>
<dbReference type="Gene3D" id="2.60.120.10">
    <property type="entry name" value="Jelly Rolls"/>
    <property type="match status" value="1"/>
</dbReference>
<evidence type="ECO:0000259" key="2">
    <source>
        <dbReference type="Pfam" id="PF05899"/>
    </source>
</evidence>
<dbReference type="InterPro" id="IPR011051">
    <property type="entry name" value="RmlC_Cupin_sf"/>
</dbReference>
<keyword evidence="1" id="KW-1133">Transmembrane helix</keyword>
<dbReference type="InterPro" id="IPR014710">
    <property type="entry name" value="RmlC-like_jellyroll"/>
</dbReference>
<keyword evidence="1" id="KW-0812">Transmembrane</keyword>
<evidence type="ECO:0000313" key="3">
    <source>
        <dbReference type="EMBL" id="MDM0043401.1"/>
    </source>
</evidence>
<organism evidence="3 4">
    <name type="scientific">Variovorax dokdonensis</name>
    <dbReference type="NCBI Taxonomy" id="344883"/>
    <lineage>
        <taxon>Bacteria</taxon>
        <taxon>Pseudomonadati</taxon>
        <taxon>Pseudomonadota</taxon>
        <taxon>Betaproteobacteria</taxon>
        <taxon>Burkholderiales</taxon>
        <taxon>Comamonadaceae</taxon>
        <taxon>Variovorax</taxon>
    </lineage>
</organism>
<name>A0ABT7N653_9BURK</name>
<keyword evidence="1" id="KW-0472">Membrane</keyword>
<sequence length="162" mass="17925">MKKGSKYLKAVALAAAVGIGVACLDVWLFVANSAPPSAISIHQGMTALEIPPEWIRSGNPRFKVVEIARSSNERHIVGLWQCEGPTTFEWQFSLDETVHLLEGEVRVDYLGKSFTLRPGHSATFHAGTRAVWHIPDRAKKVFSLEHPGKLGLLWRRVVTASN</sequence>
<evidence type="ECO:0000313" key="4">
    <source>
        <dbReference type="Proteomes" id="UP001174908"/>
    </source>
</evidence>
<dbReference type="Pfam" id="PF05899">
    <property type="entry name" value="Cupin_3"/>
    <property type="match status" value="1"/>
</dbReference>
<feature type="domain" description="(S)-ureidoglycine aminohydrolase cupin" evidence="2">
    <location>
        <begin position="77"/>
        <end position="142"/>
    </location>
</feature>